<dbReference type="Pfam" id="PF01386">
    <property type="entry name" value="Ribosomal_L25p"/>
    <property type="match status" value="1"/>
</dbReference>
<comment type="similarity">
    <text evidence="5">Belongs to the bacterial ribosomal protein bL25 family. CTC subfamily.</text>
</comment>
<name>A0A562SZI9_9HYPH</name>
<keyword evidence="2 5" id="KW-0694">RNA-binding</keyword>
<evidence type="ECO:0000313" key="10">
    <source>
        <dbReference type="Proteomes" id="UP000320593"/>
    </source>
</evidence>
<keyword evidence="3 5" id="KW-0689">Ribosomal protein</keyword>
<dbReference type="SUPFAM" id="SSF50715">
    <property type="entry name" value="Ribosomal protein L25-like"/>
    <property type="match status" value="1"/>
</dbReference>
<feature type="domain" description="Large ribosomal subunit protein bL25 beta" evidence="8">
    <location>
        <begin position="103"/>
        <end position="187"/>
    </location>
</feature>
<dbReference type="AlphaFoldDB" id="A0A562SZI9"/>
<evidence type="ECO:0000256" key="1">
    <source>
        <dbReference type="ARBA" id="ARBA00022730"/>
    </source>
</evidence>
<dbReference type="RefSeq" id="WP_145344363.1">
    <property type="nucleotide sequence ID" value="NZ_SMLY01000074.1"/>
</dbReference>
<evidence type="ECO:0000259" key="8">
    <source>
        <dbReference type="Pfam" id="PF14693"/>
    </source>
</evidence>
<evidence type="ECO:0000256" key="2">
    <source>
        <dbReference type="ARBA" id="ARBA00022884"/>
    </source>
</evidence>
<comment type="function">
    <text evidence="5">This is one of the proteins that binds to the 5S RNA in the ribosome where it forms part of the central protuberance.</text>
</comment>
<dbReference type="InterPro" id="IPR001021">
    <property type="entry name" value="Ribosomal_bL25_long"/>
</dbReference>
<dbReference type="NCBIfam" id="TIGR00731">
    <property type="entry name" value="bL25_bact_ctc"/>
    <property type="match status" value="1"/>
</dbReference>
<organism evidence="9 10">
    <name type="scientific">Roseibium hamelinense</name>
    <dbReference type="NCBI Taxonomy" id="150831"/>
    <lineage>
        <taxon>Bacteria</taxon>
        <taxon>Pseudomonadati</taxon>
        <taxon>Pseudomonadota</taxon>
        <taxon>Alphaproteobacteria</taxon>
        <taxon>Hyphomicrobiales</taxon>
        <taxon>Stappiaceae</taxon>
        <taxon>Roseibium</taxon>
    </lineage>
</organism>
<dbReference type="GO" id="GO:0006412">
    <property type="term" value="P:translation"/>
    <property type="evidence" value="ECO:0007669"/>
    <property type="project" value="UniProtKB-UniRule"/>
</dbReference>
<comment type="subunit">
    <text evidence="5">Part of the 50S ribosomal subunit; part of the 5S rRNA/L5/L18/L25 subcomplex. Contacts the 5S rRNA. Binds to the 5S rRNA independently of L5 and L18.</text>
</comment>
<dbReference type="InterPro" id="IPR020057">
    <property type="entry name" value="Ribosomal_bL25_b-dom"/>
</dbReference>
<evidence type="ECO:0000313" key="9">
    <source>
        <dbReference type="EMBL" id="TWI86140.1"/>
    </source>
</evidence>
<dbReference type="NCBIfam" id="NF004612">
    <property type="entry name" value="PRK05943.1"/>
    <property type="match status" value="1"/>
</dbReference>
<dbReference type="NCBIfam" id="NF004128">
    <property type="entry name" value="PRK05618.1-2"/>
    <property type="match status" value="1"/>
</dbReference>
<dbReference type="HAMAP" id="MF_01334">
    <property type="entry name" value="Ribosomal_bL25_CTC"/>
    <property type="match status" value="1"/>
</dbReference>
<evidence type="ECO:0000256" key="5">
    <source>
        <dbReference type="HAMAP-Rule" id="MF_01334"/>
    </source>
</evidence>
<protein>
    <recommendedName>
        <fullName evidence="5">Large ribosomal subunit protein bL25</fullName>
    </recommendedName>
    <alternativeName>
        <fullName evidence="5">General stress protein CTC</fullName>
    </alternativeName>
</protein>
<gene>
    <name evidence="5" type="primary">rplY</name>
    <name evidence="5" type="synonym">ctc</name>
    <name evidence="9" type="ORF">JM93_02848</name>
</gene>
<accession>A0A562SZI9</accession>
<keyword evidence="10" id="KW-1185">Reference proteome</keyword>
<dbReference type="EMBL" id="VLLF01000006">
    <property type="protein sequence ID" value="TWI86140.1"/>
    <property type="molecule type" value="Genomic_DNA"/>
</dbReference>
<dbReference type="PANTHER" id="PTHR33284:SF1">
    <property type="entry name" value="RIBOSOMAL PROTEIN L25_GLN-TRNA SYNTHETASE, ANTI-CODON-BINDING DOMAIN-CONTAINING PROTEIN"/>
    <property type="match status" value="1"/>
</dbReference>
<keyword evidence="1 5" id="KW-0699">rRNA-binding</keyword>
<dbReference type="GO" id="GO:0008097">
    <property type="term" value="F:5S rRNA binding"/>
    <property type="evidence" value="ECO:0007669"/>
    <property type="project" value="InterPro"/>
</dbReference>
<dbReference type="InterPro" id="IPR020056">
    <property type="entry name" value="Rbsml_bL25/Gln-tRNA_synth_N"/>
</dbReference>
<feature type="region of interest" description="Disordered" evidence="6">
    <location>
        <begin position="186"/>
        <end position="210"/>
    </location>
</feature>
<dbReference type="InterPro" id="IPR037121">
    <property type="entry name" value="Ribosomal_bL25_C"/>
</dbReference>
<dbReference type="PANTHER" id="PTHR33284">
    <property type="entry name" value="RIBOSOMAL PROTEIN L25/GLN-TRNA SYNTHETASE, ANTI-CODON-BINDING DOMAIN-CONTAINING PROTEIN"/>
    <property type="match status" value="1"/>
</dbReference>
<dbReference type="CDD" id="cd00495">
    <property type="entry name" value="Ribosomal_L25_TL5_CTC"/>
    <property type="match status" value="1"/>
</dbReference>
<evidence type="ECO:0000256" key="4">
    <source>
        <dbReference type="ARBA" id="ARBA00023274"/>
    </source>
</evidence>
<sequence length="210" mass="22622">MATSYELKASARERVGKGSARALRREGLLPAVIYGDKKPPLSIAVPIKETTLTLHKGGFMTHIGTITVDGKKHQVIAKDYQLHPVRDDVMHVDFLRVGKDTTLTVEIPVHFLNEDKCPGIKKGAVLNIVRHAVEVTVPADEIPEAFEIDLSKAQPGDTLNISDVNLPENVHPTITDRDFTIATIAAPAGMKSEDDAEGGDEGEGEGGEDA</sequence>
<feature type="domain" description="Large ribosomal subunit protein bL25 L25" evidence="7">
    <location>
        <begin position="7"/>
        <end position="94"/>
    </location>
</feature>
<dbReference type="InterPro" id="IPR020930">
    <property type="entry name" value="Ribosomal_uL5_bac-type"/>
</dbReference>
<reference evidence="9 10" key="1">
    <citation type="submission" date="2019-07" db="EMBL/GenBank/DDBJ databases">
        <title>Genomic Encyclopedia of Archaeal and Bacterial Type Strains, Phase II (KMG-II): from individual species to whole genera.</title>
        <authorList>
            <person name="Goeker M."/>
        </authorList>
    </citation>
    <scope>NUCLEOTIDE SEQUENCE [LARGE SCALE GENOMIC DNA]</scope>
    <source>
        <strain evidence="9 10">ATCC BAA-252</strain>
    </source>
</reference>
<proteinExistence type="inferred from homology"/>
<dbReference type="Pfam" id="PF14693">
    <property type="entry name" value="Ribosomal_TL5_C"/>
    <property type="match status" value="1"/>
</dbReference>
<keyword evidence="4 5" id="KW-0687">Ribonucleoprotein</keyword>
<dbReference type="OrthoDB" id="9806411at2"/>
<comment type="caution">
    <text evidence="9">The sequence shown here is derived from an EMBL/GenBank/DDBJ whole genome shotgun (WGS) entry which is preliminary data.</text>
</comment>
<dbReference type="Gene3D" id="2.170.120.20">
    <property type="entry name" value="Ribosomal protein L25, beta domain"/>
    <property type="match status" value="1"/>
</dbReference>
<evidence type="ECO:0000256" key="6">
    <source>
        <dbReference type="SAM" id="MobiDB-lite"/>
    </source>
</evidence>
<dbReference type="InterPro" id="IPR029751">
    <property type="entry name" value="Ribosomal_L25_dom"/>
</dbReference>
<feature type="compositionally biased region" description="Acidic residues" evidence="6">
    <location>
        <begin position="194"/>
        <end position="210"/>
    </location>
</feature>
<evidence type="ECO:0000256" key="3">
    <source>
        <dbReference type="ARBA" id="ARBA00022980"/>
    </source>
</evidence>
<dbReference type="InterPro" id="IPR011035">
    <property type="entry name" value="Ribosomal_bL25/Gln-tRNA_synth"/>
</dbReference>
<dbReference type="Gene3D" id="2.40.240.10">
    <property type="entry name" value="Ribosomal Protein L25, Chain P"/>
    <property type="match status" value="1"/>
</dbReference>
<dbReference type="Proteomes" id="UP000320593">
    <property type="component" value="Unassembled WGS sequence"/>
</dbReference>
<dbReference type="GO" id="GO:0022625">
    <property type="term" value="C:cytosolic large ribosomal subunit"/>
    <property type="evidence" value="ECO:0007669"/>
    <property type="project" value="TreeGrafter"/>
</dbReference>
<evidence type="ECO:0000259" key="7">
    <source>
        <dbReference type="Pfam" id="PF01386"/>
    </source>
</evidence>
<dbReference type="GO" id="GO:0003735">
    <property type="term" value="F:structural constituent of ribosome"/>
    <property type="evidence" value="ECO:0007669"/>
    <property type="project" value="InterPro"/>
</dbReference>